<reference evidence="1 2" key="1">
    <citation type="submission" date="2024-06" db="EMBL/GenBank/DDBJ databases">
        <title>Sorghum-associated microbial communities from plants grown in Nebraska, USA.</title>
        <authorList>
            <person name="Schachtman D."/>
        </authorList>
    </citation>
    <scope>NUCLEOTIDE SEQUENCE [LARGE SCALE GENOMIC DNA]</scope>
    <source>
        <strain evidence="1 2">1288</strain>
    </source>
</reference>
<dbReference type="EMBL" id="JBEPME010000005">
    <property type="protein sequence ID" value="MET3658130.1"/>
    <property type="molecule type" value="Genomic_DNA"/>
</dbReference>
<keyword evidence="2" id="KW-1185">Reference proteome</keyword>
<evidence type="ECO:0000313" key="1">
    <source>
        <dbReference type="EMBL" id="MET3658130.1"/>
    </source>
</evidence>
<organism evidence="1 2">
    <name type="scientific">Sporosarcina psychrophila</name>
    <name type="common">Bacillus psychrophilus</name>
    <dbReference type="NCBI Taxonomy" id="1476"/>
    <lineage>
        <taxon>Bacteria</taxon>
        <taxon>Bacillati</taxon>
        <taxon>Bacillota</taxon>
        <taxon>Bacilli</taxon>
        <taxon>Bacillales</taxon>
        <taxon>Caryophanaceae</taxon>
        <taxon>Sporosarcina</taxon>
    </lineage>
</organism>
<comment type="caution">
    <text evidence="1">The sequence shown here is derived from an EMBL/GenBank/DDBJ whole genome shotgun (WGS) entry which is preliminary data.</text>
</comment>
<name>A0ABV2KAN8_SPOPS</name>
<proteinExistence type="predicted"/>
<protein>
    <submittedName>
        <fullName evidence="1">Uncharacterized protein</fullName>
    </submittedName>
</protein>
<accession>A0ABV2KAN8</accession>
<sequence>MNNIKGLSDKKRAEIAAITEVESKLVSLNEMASLVQRINSHMDDADGDIIAVDIGNSRSHIHMRHIPFLTEFINFDISTRDSEKYPYEFSSNIGGVTFKAIISVSEVVDLKTSIPNQWEYIQRKVQVAAV</sequence>
<dbReference type="RefSeq" id="WP_354313812.1">
    <property type="nucleotide sequence ID" value="NZ_JBEPME010000005.1"/>
</dbReference>
<gene>
    <name evidence="1" type="ORF">ABIC55_003247</name>
</gene>
<evidence type="ECO:0000313" key="2">
    <source>
        <dbReference type="Proteomes" id="UP001549104"/>
    </source>
</evidence>
<dbReference type="Proteomes" id="UP001549104">
    <property type="component" value="Unassembled WGS sequence"/>
</dbReference>